<keyword evidence="1" id="KW-0378">Hydrolase</keyword>
<dbReference type="PROSITE" id="PS51192">
    <property type="entry name" value="HELICASE_ATP_BIND_1"/>
    <property type="match status" value="1"/>
</dbReference>
<dbReference type="EMBL" id="PGGH01000034">
    <property type="protein sequence ID" value="NIG57769.1"/>
    <property type="molecule type" value="Genomic_DNA"/>
</dbReference>
<dbReference type="Pfam" id="PF00176">
    <property type="entry name" value="SNF2-rel_dom"/>
    <property type="match status" value="1"/>
</dbReference>
<evidence type="ECO:0000313" key="4">
    <source>
        <dbReference type="Proteomes" id="UP001165941"/>
    </source>
</evidence>
<sequence>MGFKEEGLFLLPPPYVTYYAASVERVRCLPQVQLDPLPKTLTLAFAAQLQKTSLCPVADIPEADLSKVDSKLVSSLLPFQRVGVNFAIAKRGRLLLADDMGLGKTIQAICIAAYYRKEWPLLVVVPSSVRFTWEQAFRQWLPSLSPDHINVVVTGKDRLTAGLVNIVSFDLLSKLEKQLKPPFRVVIIDESHFLKNVKTARCRTAVPLLKHRFPGLQSEVVLFSSAVDP</sequence>
<organism evidence="3 4">
    <name type="scientific">Pontoporia blainvillei</name>
    <name type="common">Franciscana</name>
    <name type="synonym">Delphinus blainvillei</name>
    <dbReference type="NCBI Taxonomy" id="48723"/>
    <lineage>
        <taxon>Eukaryota</taxon>
        <taxon>Metazoa</taxon>
        <taxon>Chordata</taxon>
        <taxon>Craniata</taxon>
        <taxon>Vertebrata</taxon>
        <taxon>Euteleostomi</taxon>
        <taxon>Mammalia</taxon>
        <taxon>Eutheria</taxon>
        <taxon>Laurasiatheria</taxon>
        <taxon>Artiodactyla</taxon>
        <taxon>Whippomorpha</taxon>
        <taxon>Cetacea</taxon>
        <taxon>Odontoceti</taxon>
        <taxon>Pontoporiidae</taxon>
        <taxon>Pontoporia</taxon>
    </lineage>
</organism>
<dbReference type="SUPFAM" id="SSF52540">
    <property type="entry name" value="P-loop containing nucleoside triphosphate hydrolases"/>
    <property type="match status" value="1"/>
</dbReference>
<name>A0ABX0S177_PONBL</name>
<proteinExistence type="predicted"/>
<dbReference type="InterPro" id="IPR027417">
    <property type="entry name" value="P-loop_NTPase"/>
</dbReference>
<dbReference type="Proteomes" id="UP001165941">
    <property type="component" value="Unassembled WGS sequence"/>
</dbReference>
<accession>A0ABX0S177</accession>
<feature type="domain" description="Helicase ATP-binding" evidence="2">
    <location>
        <begin position="85"/>
        <end position="229"/>
    </location>
</feature>
<gene>
    <name evidence="3" type="ORF">BU61_3</name>
</gene>
<dbReference type="InterPro" id="IPR038718">
    <property type="entry name" value="SNF2-like_sf"/>
</dbReference>
<dbReference type="InterPro" id="IPR014001">
    <property type="entry name" value="Helicase_ATP-bd"/>
</dbReference>
<evidence type="ECO:0000256" key="1">
    <source>
        <dbReference type="ARBA" id="ARBA00022801"/>
    </source>
</evidence>
<keyword evidence="4" id="KW-1185">Reference proteome</keyword>
<dbReference type="PANTHER" id="PTHR45766">
    <property type="entry name" value="DNA ANNEALING HELICASE AND ENDONUCLEASE ZRANB3 FAMILY MEMBER"/>
    <property type="match status" value="1"/>
</dbReference>
<evidence type="ECO:0000259" key="2">
    <source>
        <dbReference type="PROSITE" id="PS51192"/>
    </source>
</evidence>
<dbReference type="SMART" id="SM00487">
    <property type="entry name" value="DEXDc"/>
    <property type="match status" value="1"/>
</dbReference>
<dbReference type="Gene3D" id="3.40.50.10810">
    <property type="entry name" value="Tandem AAA-ATPase domain"/>
    <property type="match status" value="1"/>
</dbReference>
<evidence type="ECO:0000313" key="3">
    <source>
        <dbReference type="EMBL" id="NIG57769.1"/>
    </source>
</evidence>
<protein>
    <submittedName>
        <fullName evidence="3">SWI/SNF-related matrix-associated actin-dependent regulator of chromatin subfamily A-like protein 1</fullName>
    </submittedName>
</protein>
<dbReference type="PANTHER" id="PTHR45766:SF6">
    <property type="entry name" value="SWI_SNF-RELATED MATRIX-ASSOCIATED ACTIN-DEPENDENT REGULATOR OF CHROMATIN SUBFAMILY A-LIKE PROTEIN 1"/>
    <property type="match status" value="1"/>
</dbReference>
<reference evidence="3" key="1">
    <citation type="submission" date="2018-05" db="EMBL/GenBank/DDBJ databases">
        <authorList>
            <person name="Pedro S.L.S."/>
            <person name="Freitas R.C."/>
            <person name="Barreto A.S."/>
            <person name="Lima A.O.S."/>
        </authorList>
    </citation>
    <scope>NUCLEOTIDE SEQUENCE</scope>
    <source>
        <strain evidence="3">BP203</strain>
        <tissue evidence="3">Muscle</tissue>
    </source>
</reference>
<comment type="caution">
    <text evidence="3">The sequence shown here is derived from an EMBL/GenBank/DDBJ whole genome shotgun (WGS) entry which is preliminary data.</text>
</comment>
<dbReference type="InterPro" id="IPR000330">
    <property type="entry name" value="SNF2_N"/>
</dbReference>